<comment type="caution">
    <text evidence="2">The sequence shown here is derived from an EMBL/GenBank/DDBJ whole genome shotgun (WGS) entry which is preliminary data.</text>
</comment>
<reference evidence="2 3" key="1">
    <citation type="journal article" date="2018" name="Int. J. Syst. Evol. Microbiol.">
        <title>Pseudooceanicola lipolyticus sp. nov., a marine alphaproteobacterium, reclassification of Oceanicola flagellatus as Pseudooceanicola flagellatus comb. nov. and emended description of the genus Pseudooceanicola.</title>
        <authorList>
            <person name="Huang M.-M."/>
            <person name="Guo L.-L."/>
            <person name="Wu Y.-H."/>
            <person name="Lai Q.-L."/>
            <person name="Shao Z.-Z."/>
            <person name="Wang C.-S."/>
            <person name="Wu M."/>
            <person name="Xu X.-W."/>
        </authorList>
    </citation>
    <scope>NUCLEOTIDE SEQUENCE [LARGE SCALE GENOMIC DNA]</scope>
    <source>
        <strain evidence="2 3">Ar-45</strain>
    </source>
</reference>
<dbReference type="PANTHER" id="PTHR15364">
    <property type="entry name" value="2'-DEOXYNUCLEOSIDE 5'-PHOSPHATE N-HYDROLASE 1"/>
    <property type="match status" value="1"/>
</dbReference>
<accession>A0ABX4MMG4</accession>
<dbReference type="Proteomes" id="UP000231702">
    <property type="component" value="Unassembled WGS sequence"/>
</dbReference>
<dbReference type="PANTHER" id="PTHR15364:SF0">
    <property type="entry name" value="2'-DEOXYNUCLEOSIDE 5'-PHOSPHATE N-HYDROLASE 1"/>
    <property type="match status" value="1"/>
</dbReference>
<proteinExistence type="predicted"/>
<evidence type="ECO:0000256" key="1">
    <source>
        <dbReference type="SAM" id="MobiDB-lite"/>
    </source>
</evidence>
<feature type="region of interest" description="Disordered" evidence="1">
    <location>
        <begin position="11"/>
        <end position="31"/>
    </location>
</feature>
<dbReference type="Gene3D" id="3.40.50.450">
    <property type="match status" value="1"/>
</dbReference>
<evidence type="ECO:0000313" key="3">
    <source>
        <dbReference type="Proteomes" id="UP000231702"/>
    </source>
</evidence>
<keyword evidence="3" id="KW-1185">Reference proteome</keyword>
<dbReference type="InterPro" id="IPR051239">
    <property type="entry name" value="2'-dNMP_N-hydrolase"/>
</dbReference>
<name>A0ABX4MMG4_9RHOB</name>
<dbReference type="Pfam" id="PF05014">
    <property type="entry name" value="Nuc_deoxyrib_tr"/>
    <property type="match status" value="1"/>
</dbReference>
<organism evidence="2 3">
    <name type="scientific">Pseudooceanicola antarcticus</name>
    <dbReference type="NCBI Taxonomy" id="1247613"/>
    <lineage>
        <taxon>Bacteria</taxon>
        <taxon>Pseudomonadati</taxon>
        <taxon>Pseudomonadota</taxon>
        <taxon>Alphaproteobacteria</taxon>
        <taxon>Rhodobacterales</taxon>
        <taxon>Paracoccaceae</taxon>
        <taxon>Pseudooceanicola</taxon>
    </lineage>
</organism>
<sequence>MRITRLEILRGEAPQETGGRAPPCPAPRGAAGRAKKDLKMRVYLAGPDVFHPEALALGEKKKQICRELGLAPVFPLDEFVPPEGRSPAEHGLAIAEKDFRLARSCMAALVNLTPFHGPSMDVGTAVELGFMVALGHRLVGYSTDPRPFGARIAETYGTIPGERRPTTPDGYSIEPFGLTDNLMVDGAIRDGGGRVFLPDTPLPFEDLTVFRQAARSLAASA</sequence>
<gene>
    <name evidence="2" type="ORF">CVM39_15755</name>
</gene>
<dbReference type="SUPFAM" id="SSF52309">
    <property type="entry name" value="N-(deoxy)ribosyltransferase-like"/>
    <property type="match status" value="1"/>
</dbReference>
<evidence type="ECO:0000313" key="2">
    <source>
        <dbReference type="EMBL" id="PJE28005.1"/>
    </source>
</evidence>
<protein>
    <submittedName>
        <fullName evidence="2">Nucleoside 2-deoxyribosyltransferase</fullName>
    </submittedName>
</protein>
<dbReference type="InterPro" id="IPR007710">
    <property type="entry name" value="Nucleoside_deoxyribTrfase"/>
</dbReference>
<dbReference type="EMBL" id="PGTD01000017">
    <property type="protein sequence ID" value="PJE28005.1"/>
    <property type="molecule type" value="Genomic_DNA"/>
</dbReference>